<evidence type="ECO:0000313" key="4">
    <source>
        <dbReference type="Proteomes" id="UP001432128"/>
    </source>
</evidence>
<dbReference type="Proteomes" id="UP001432128">
    <property type="component" value="Chromosome"/>
</dbReference>
<feature type="transmembrane region" description="Helical" evidence="2">
    <location>
        <begin position="233"/>
        <end position="251"/>
    </location>
</feature>
<evidence type="ECO:0000256" key="2">
    <source>
        <dbReference type="SAM" id="Phobius"/>
    </source>
</evidence>
<keyword evidence="4" id="KW-1185">Reference proteome</keyword>
<dbReference type="KEGG" id="whr:OG579_07250"/>
<feature type="transmembrane region" description="Helical" evidence="2">
    <location>
        <begin position="28"/>
        <end position="46"/>
    </location>
</feature>
<keyword evidence="2" id="KW-0812">Transmembrane</keyword>
<dbReference type="RefSeq" id="WP_328858593.1">
    <property type="nucleotide sequence ID" value="NZ_CP108021.1"/>
</dbReference>
<feature type="region of interest" description="Disordered" evidence="1">
    <location>
        <begin position="154"/>
        <end position="187"/>
    </location>
</feature>
<accession>A0AAU4K6J1</accession>
<dbReference type="EMBL" id="CP108021">
    <property type="protein sequence ID" value="WUM21568.1"/>
    <property type="molecule type" value="Genomic_DNA"/>
</dbReference>
<protein>
    <recommendedName>
        <fullName evidence="5">Capsular polysaccharide biosynthesis protein</fullName>
    </recommendedName>
</protein>
<keyword evidence="2" id="KW-1133">Transmembrane helix</keyword>
<gene>
    <name evidence="3" type="ORF">OG579_07250</name>
</gene>
<sequence>MTVESATTHRDAPPPIDLAGHFRDLARVLLPALVIGALVGAGVFIARSTLVDKEYSASVVTQITTSGEIVAGDAFVEQLRAPFEELASDDGVLTQALTTVDTGWDTGTLRSHLTLTPGTSPALLTFTVTAGNPRMAQQVARAVVDAVAQANQSNAERDVSRRVGQIDTSIDSEQARNARLPANSSARTASDVRLAELRAQRDQAAASGGNQLTVLSVPDASSTPISPKPVSEALVAAVVAFIVAAELLVLARGRLGRRNNRIWARRVAHRHGARLQVVDGGRFDPSKVLYGELAHRHRRGRSAIILLGEQTDVASVTVPAGPAEQSAQDIDHHDLHDEWWRTADLGDLVVAVVVLSTRGRDRAATEAALAQLADLGVSRHVVLQGRRPRRGSTGASDAD</sequence>
<evidence type="ECO:0000313" key="3">
    <source>
        <dbReference type="EMBL" id="WUM21568.1"/>
    </source>
</evidence>
<dbReference type="AlphaFoldDB" id="A0AAU4K6J1"/>
<keyword evidence="2" id="KW-0472">Membrane</keyword>
<proteinExistence type="predicted"/>
<evidence type="ECO:0008006" key="5">
    <source>
        <dbReference type="Google" id="ProtNLM"/>
    </source>
</evidence>
<reference evidence="3 4" key="1">
    <citation type="submission" date="2022-10" db="EMBL/GenBank/DDBJ databases">
        <title>The complete genomes of actinobacterial strains from the NBC collection.</title>
        <authorList>
            <person name="Joergensen T.S."/>
            <person name="Alvarez Arevalo M."/>
            <person name="Sterndorff E.B."/>
            <person name="Faurdal D."/>
            <person name="Vuksanovic O."/>
            <person name="Mourched A.-S."/>
            <person name="Charusanti P."/>
            <person name="Shaw S."/>
            <person name="Blin K."/>
            <person name="Weber T."/>
        </authorList>
    </citation>
    <scope>NUCLEOTIDE SEQUENCE [LARGE SCALE GENOMIC DNA]</scope>
    <source>
        <strain evidence="3 4">NBC_00319</strain>
    </source>
</reference>
<name>A0AAU4K6J1_9NOCA</name>
<evidence type="ECO:0000256" key="1">
    <source>
        <dbReference type="SAM" id="MobiDB-lite"/>
    </source>
</evidence>
<organism evidence="3 4">
    <name type="scientific">Williamsia herbipolensis</name>
    <dbReference type="NCBI Taxonomy" id="1603258"/>
    <lineage>
        <taxon>Bacteria</taxon>
        <taxon>Bacillati</taxon>
        <taxon>Actinomycetota</taxon>
        <taxon>Actinomycetes</taxon>
        <taxon>Mycobacteriales</taxon>
        <taxon>Nocardiaceae</taxon>
        <taxon>Williamsia</taxon>
    </lineage>
</organism>